<reference evidence="2 3" key="1">
    <citation type="submission" date="2024-03" db="EMBL/GenBank/DDBJ databases">
        <title>A high-quality draft genome sequence of Diaporthe vaccinii, a causative agent of upright dieback and viscid rot disease in cranberry plants.</title>
        <authorList>
            <person name="Sarrasin M."/>
            <person name="Lang B.F."/>
            <person name="Burger G."/>
        </authorList>
    </citation>
    <scope>NUCLEOTIDE SEQUENCE [LARGE SCALE GENOMIC DNA]</scope>
    <source>
        <strain evidence="2 3">IS7</strain>
    </source>
</reference>
<feature type="compositionally biased region" description="Polar residues" evidence="1">
    <location>
        <begin position="73"/>
        <end position="91"/>
    </location>
</feature>
<organism evidence="2 3">
    <name type="scientific">Diaporthe vaccinii</name>
    <dbReference type="NCBI Taxonomy" id="105482"/>
    <lineage>
        <taxon>Eukaryota</taxon>
        <taxon>Fungi</taxon>
        <taxon>Dikarya</taxon>
        <taxon>Ascomycota</taxon>
        <taxon>Pezizomycotina</taxon>
        <taxon>Sordariomycetes</taxon>
        <taxon>Sordariomycetidae</taxon>
        <taxon>Diaporthales</taxon>
        <taxon>Diaporthaceae</taxon>
        <taxon>Diaporthe</taxon>
        <taxon>Diaporthe eres species complex</taxon>
    </lineage>
</organism>
<gene>
    <name evidence="2" type="ORF">FJTKL_15482</name>
</gene>
<evidence type="ECO:0000313" key="2">
    <source>
        <dbReference type="EMBL" id="KAL2290349.1"/>
    </source>
</evidence>
<name>A0ABR4F6T0_9PEZI</name>
<dbReference type="Proteomes" id="UP001600888">
    <property type="component" value="Unassembled WGS sequence"/>
</dbReference>
<feature type="compositionally biased region" description="Low complexity" evidence="1">
    <location>
        <begin position="47"/>
        <end position="66"/>
    </location>
</feature>
<accession>A0ABR4F6T0</accession>
<feature type="compositionally biased region" description="Basic and acidic residues" evidence="1">
    <location>
        <begin position="145"/>
        <end position="155"/>
    </location>
</feature>
<evidence type="ECO:0000313" key="3">
    <source>
        <dbReference type="Proteomes" id="UP001600888"/>
    </source>
</evidence>
<sequence length="212" mass="23054">MPSVIPGLVMTDRYGHPRQTVFGRRHASAAATVSYSDTRQPHPPAPSAAQQPQPGGPSHPNSSSNAGVRRNLFQGQLTRRPTTGPGSSNPNEAGAPGRNAGDLGGMEVEEDESASSDIVVRDKNGEVELDEPPTLVVDDPDEIALDMRQENEKERQRLADAVKHHQNIVNQNSVPAQPEELFEAVRASLRAKVAALSEDNWMYEKEDEPRLV</sequence>
<proteinExistence type="predicted"/>
<evidence type="ECO:0000256" key="1">
    <source>
        <dbReference type="SAM" id="MobiDB-lite"/>
    </source>
</evidence>
<feature type="region of interest" description="Disordered" evidence="1">
    <location>
        <begin position="25"/>
        <end position="155"/>
    </location>
</feature>
<protein>
    <submittedName>
        <fullName evidence="2">Uncharacterized protein</fullName>
    </submittedName>
</protein>
<comment type="caution">
    <text evidence="2">The sequence shown here is derived from an EMBL/GenBank/DDBJ whole genome shotgun (WGS) entry which is preliminary data.</text>
</comment>
<keyword evidence="3" id="KW-1185">Reference proteome</keyword>
<dbReference type="EMBL" id="JBAWTH010000009">
    <property type="protein sequence ID" value="KAL2290349.1"/>
    <property type="molecule type" value="Genomic_DNA"/>
</dbReference>